<dbReference type="KEGG" id="dia:Dtpsy_2761"/>
<dbReference type="PROSITE" id="PS51257">
    <property type="entry name" value="PROKAR_LIPOPROTEIN"/>
    <property type="match status" value="1"/>
</dbReference>
<dbReference type="Proteomes" id="UP000000450">
    <property type="component" value="Chromosome"/>
</dbReference>
<dbReference type="RefSeq" id="WP_015914081.1">
    <property type="nucleotide sequence ID" value="NC_011992.1"/>
</dbReference>
<feature type="signal peptide" evidence="1">
    <location>
        <begin position="1"/>
        <end position="27"/>
    </location>
</feature>
<evidence type="ECO:0008006" key="4">
    <source>
        <dbReference type="Google" id="ProtNLM"/>
    </source>
</evidence>
<protein>
    <recommendedName>
        <fullName evidence="4">Lipoprotein</fullName>
    </recommendedName>
</protein>
<dbReference type="InterPro" id="IPR008517">
    <property type="entry name" value="GNA1162-like"/>
</dbReference>
<sequence>MISRIGVRTAVAAGAAAILLLSGCATPQPYDYSALRQAKPQSILVLPPLNQTPEVTAPAGVLSRATLPLAESGYYVLPVAVTEETFRNNGIISAQDAQELPVAKLREIFGADAALYLDVRQYGSVYSIVSSETRVTLAARLMDLRTGEQLWSGEATASSAENKSSSGGLVGMLVSALIDQIVETLSDRSVQIAEVANGRLLYAGRPGGLLHGPRSPKYGADSKP</sequence>
<evidence type="ECO:0000313" key="3">
    <source>
        <dbReference type="Proteomes" id="UP000000450"/>
    </source>
</evidence>
<dbReference type="AlphaFoldDB" id="A0A9J9UBJ6"/>
<dbReference type="EMBL" id="CP001392">
    <property type="protein sequence ID" value="ACM34195.1"/>
    <property type="molecule type" value="Genomic_DNA"/>
</dbReference>
<reference evidence="2 3" key="1">
    <citation type="journal article" date="2010" name="J. Bacteriol.">
        <title>Completed genome sequence of the anaerobic iron-oxidizing bacterium Acidovorax ebreus strain TPSY.</title>
        <authorList>
            <person name="Byrne-Bailey K.G."/>
            <person name="Weber K.A."/>
            <person name="Chair A.H."/>
            <person name="Bose S."/>
            <person name="Knox T."/>
            <person name="Spanbauer T.L."/>
            <person name="Chertkov O."/>
            <person name="Coates J.D."/>
        </authorList>
    </citation>
    <scope>NUCLEOTIDE SEQUENCE [LARGE SCALE GENOMIC DNA]</scope>
    <source>
        <strain evidence="2 3">TPSY</strain>
    </source>
</reference>
<evidence type="ECO:0000313" key="2">
    <source>
        <dbReference type="EMBL" id="ACM34195.1"/>
    </source>
</evidence>
<keyword evidence="3" id="KW-1185">Reference proteome</keyword>
<dbReference type="Pfam" id="PF05643">
    <property type="entry name" value="GNA1162-like"/>
    <property type="match status" value="1"/>
</dbReference>
<accession>A0A9J9UBJ6</accession>
<keyword evidence="1" id="KW-0732">Signal</keyword>
<proteinExistence type="predicted"/>
<evidence type="ECO:0000256" key="1">
    <source>
        <dbReference type="SAM" id="SignalP"/>
    </source>
</evidence>
<gene>
    <name evidence="2" type="ordered locus">Dtpsy_2761</name>
</gene>
<feature type="chain" id="PRO_5039917720" description="Lipoprotein" evidence="1">
    <location>
        <begin position="28"/>
        <end position="224"/>
    </location>
</feature>
<dbReference type="Gene3D" id="3.40.50.10610">
    <property type="entry name" value="ABC-type transport auxiliary lipoprotein component"/>
    <property type="match status" value="1"/>
</dbReference>
<name>A0A9J9UBJ6_ACIET</name>
<organism evidence="2 3">
    <name type="scientific">Acidovorax ebreus (strain TPSY)</name>
    <name type="common">Diaphorobacter sp. (strain TPSY)</name>
    <dbReference type="NCBI Taxonomy" id="535289"/>
    <lineage>
        <taxon>Bacteria</taxon>
        <taxon>Pseudomonadati</taxon>
        <taxon>Pseudomonadota</taxon>
        <taxon>Betaproteobacteria</taxon>
        <taxon>Burkholderiales</taxon>
        <taxon>Comamonadaceae</taxon>
        <taxon>Diaphorobacter</taxon>
    </lineage>
</organism>